<dbReference type="Gene3D" id="3.40.91.80">
    <property type="match status" value="1"/>
</dbReference>
<evidence type="ECO:0000259" key="1">
    <source>
        <dbReference type="Pfam" id="PF09019"/>
    </source>
</evidence>
<dbReference type="InterPro" id="IPR015109">
    <property type="entry name" value="Restrct_endonuc_II_EcoRII_C"/>
</dbReference>
<accession>A0ABY1S8K3</accession>
<dbReference type="GeneID" id="31773008"/>
<dbReference type="Proteomes" id="UP000196803">
    <property type="component" value="Unassembled WGS sequence"/>
</dbReference>
<organism evidence="2 3">
    <name type="scientific">Caldicellulosiruptor bescii</name>
    <name type="common">Anaerocellum thermophilum</name>
    <dbReference type="NCBI Taxonomy" id="31899"/>
    <lineage>
        <taxon>Bacteria</taxon>
        <taxon>Bacillati</taxon>
        <taxon>Bacillota</taxon>
        <taxon>Bacillota incertae sedis</taxon>
        <taxon>Caldicellulosiruptorales</taxon>
        <taxon>Caldicellulosiruptoraceae</taxon>
        <taxon>Caldicellulosiruptor</taxon>
    </lineage>
</organism>
<dbReference type="RefSeq" id="WP_015908086.1">
    <property type="nucleotide sequence ID" value="NZ_FUZJ01000001.1"/>
</dbReference>
<dbReference type="InterPro" id="IPR038365">
    <property type="entry name" value="EcoRII_C_sf"/>
</dbReference>
<protein>
    <submittedName>
        <fullName evidence="2">EcoRII C terminal</fullName>
    </submittedName>
</protein>
<evidence type="ECO:0000313" key="3">
    <source>
        <dbReference type="Proteomes" id="UP000196803"/>
    </source>
</evidence>
<dbReference type="Pfam" id="PF09019">
    <property type="entry name" value="EcoRII-C"/>
    <property type="match status" value="1"/>
</dbReference>
<feature type="domain" description="Restriction endonuclease type II EcoRII C-terminal" evidence="1">
    <location>
        <begin position="103"/>
        <end position="241"/>
    </location>
</feature>
<proteinExistence type="predicted"/>
<gene>
    <name evidence="2" type="ORF">SAMN05216240_1424</name>
</gene>
<dbReference type="InterPro" id="IPR011335">
    <property type="entry name" value="Restrct_endonuc-II-like"/>
</dbReference>
<keyword evidence="3" id="KW-1185">Reference proteome</keyword>
<name>A0ABY1S8K3_CALBS</name>
<comment type="caution">
    <text evidence="2">The sequence shown here is derived from an EMBL/GenBank/DDBJ whole genome shotgun (WGS) entry which is preliminary data.</text>
</comment>
<dbReference type="EMBL" id="FXXC01000001">
    <property type="protein sequence ID" value="SMR93185.1"/>
    <property type="molecule type" value="Genomic_DNA"/>
</dbReference>
<evidence type="ECO:0000313" key="2">
    <source>
        <dbReference type="EMBL" id="SMR93185.1"/>
    </source>
</evidence>
<reference evidence="2 3" key="1">
    <citation type="submission" date="2017-05" db="EMBL/GenBank/DDBJ databases">
        <authorList>
            <person name="Varghese N."/>
            <person name="Submissions S."/>
        </authorList>
    </citation>
    <scope>NUCLEOTIDE SEQUENCE [LARGE SCALE GENOMIC DNA]</scope>
    <source>
        <strain evidence="2 3">MACB1020</strain>
    </source>
</reference>
<sequence>MKLEEIIDKAKSVIPEPKSLRAQLFEDCRKKFEEKKDFEYLLRFIDERGLEMFRKYEQKAFLLALQLFFENKFKNKQKTEKVLEKWKNIIQTKGTTEFIRLLSKELNEAIEIIRLLEKSIGQMRKARAGVQFQESIKFLLSLYGIKSEIPTNNEDKQRLGYIDIVVPSVAEAFTKPDKCFFITCKRTLRERWRQEVPQATVNQRFYFVTLDLDVPLNKICEFQEKKLIIYLPTESYNKIVEESKDSKKPINVSYIRPLGELVTDLKN</sequence>
<dbReference type="SUPFAM" id="SSF52980">
    <property type="entry name" value="Restriction endonuclease-like"/>
    <property type="match status" value="1"/>
</dbReference>